<evidence type="ECO:0000256" key="3">
    <source>
        <dbReference type="ARBA" id="ARBA00022741"/>
    </source>
</evidence>
<evidence type="ECO:0000256" key="4">
    <source>
        <dbReference type="ARBA" id="ARBA00022840"/>
    </source>
</evidence>
<dbReference type="Gene3D" id="3.40.50.300">
    <property type="entry name" value="P-loop containing nucleotide triphosphate hydrolases"/>
    <property type="match status" value="1"/>
</dbReference>
<dbReference type="PROSITE" id="PS00211">
    <property type="entry name" value="ABC_TRANSPORTER_1"/>
    <property type="match status" value="1"/>
</dbReference>
<keyword evidence="7" id="KW-1185">Reference proteome</keyword>
<organism evidence="6 7">
    <name type="scientific">Turicimonas muris</name>
    <dbReference type="NCBI Taxonomy" id="1796652"/>
    <lineage>
        <taxon>Bacteria</taxon>
        <taxon>Pseudomonadati</taxon>
        <taxon>Pseudomonadota</taxon>
        <taxon>Betaproteobacteria</taxon>
        <taxon>Burkholderiales</taxon>
        <taxon>Sutterellaceae</taxon>
        <taxon>Turicimonas</taxon>
    </lineage>
</organism>
<protein>
    <submittedName>
        <fullName evidence="6">ABC transporter ATP-binding protein</fullName>
    </submittedName>
</protein>
<evidence type="ECO:0000259" key="5">
    <source>
        <dbReference type="PROSITE" id="PS50893"/>
    </source>
</evidence>
<dbReference type="GeneID" id="78362675"/>
<dbReference type="SUPFAM" id="SSF52540">
    <property type="entry name" value="P-loop containing nucleoside triphosphate hydrolases"/>
    <property type="match status" value="1"/>
</dbReference>
<evidence type="ECO:0000256" key="1">
    <source>
        <dbReference type="ARBA" id="ARBA00022448"/>
    </source>
</evidence>
<dbReference type="SMART" id="SM00382">
    <property type="entry name" value="AAA"/>
    <property type="match status" value="1"/>
</dbReference>
<dbReference type="GO" id="GO:0016887">
    <property type="term" value="F:ATP hydrolysis activity"/>
    <property type="evidence" value="ECO:0007669"/>
    <property type="project" value="InterPro"/>
</dbReference>
<dbReference type="InterPro" id="IPR017871">
    <property type="entry name" value="ABC_transporter-like_CS"/>
</dbReference>
<dbReference type="EMBL" id="NHMP01000004">
    <property type="protein sequence ID" value="OXE47652.1"/>
    <property type="molecule type" value="Genomic_DNA"/>
</dbReference>
<comment type="caution">
    <text evidence="6">The sequence shown here is derived from an EMBL/GenBank/DDBJ whole genome shotgun (WGS) entry which is preliminary data.</text>
</comment>
<name>A0A227KKP2_9BURK</name>
<keyword evidence="1" id="KW-0813">Transport</keyword>
<sequence>MSQKFLLPALSLENVSKTFYRGNESKQALRDVSFTIEQGDFFGLLGPNGAGKSTLIGVLAKTVKLNSGTIKALGFDLETQWRQFKMCLGIVPQEITFDPFLTVYDTLRLQSGYFGLRGNQKWIERLLDVLDLSDKKNSSVMSLSGGMKRRVLIAQAMVHQPPVIVLDEPTAGVDISLRHRLWEFMADLNRKGHTIILTTHYLEEAEKLCRNVALLNHGKIVTLESTQSLLKEYSKERILFSLPSELPKDFSINCTKLSDGSYCTAYGSPENLHTLLNELSKVGLMPEKLEIGKANLEEAFIRITGK</sequence>
<dbReference type="Proteomes" id="UP000214610">
    <property type="component" value="Unassembled WGS sequence"/>
</dbReference>
<dbReference type="PROSITE" id="PS50893">
    <property type="entry name" value="ABC_TRANSPORTER_2"/>
    <property type="match status" value="1"/>
</dbReference>
<dbReference type="InterPro" id="IPR050763">
    <property type="entry name" value="ABC_transporter_ATP-binding"/>
</dbReference>
<dbReference type="PANTHER" id="PTHR42711:SF15">
    <property type="entry name" value="ABC-TYPE MULTIDRUG TRANSPORT SYSTEM, ATPASE COMPONENT"/>
    <property type="match status" value="1"/>
</dbReference>
<keyword evidence="3" id="KW-0547">Nucleotide-binding</keyword>
<keyword evidence="2" id="KW-0472">Membrane</keyword>
<dbReference type="Pfam" id="PF00005">
    <property type="entry name" value="ABC_tran"/>
    <property type="match status" value="1"/>
</dbReference>
<reference evidence="7" key="1">
    <citation type="submission" date="2017-05" db="EMBL/GenBank/DDBJ databases">
        <title>Improved OligoMM genomes.</title>
        <authorList>
            <person name="Garzetti D."/>
        </authorList>
    </citation>
    <scope>NUCLEOTIDE SEQUENCE [LARGE SCALE GENOMIC DNA]</scope>
    <source>
        <strain evidence="7">YL45</strain>
    </source>
</reference>
<evidence type="ECO:0000313" key="7">
    <source>
        <dbReference type="Proteomes" id="UP000214610"/>
    </source>
</evidence>
<gene>
    <name evidence="6" type="ORF">ADH67_07650</name>
</gene>
<dbReference type="CDD" id="cd03230">
    <property type="entry name" value="ABC_DR_subfamily_A"/>
    <property type="match status" value="1"/>
</dbReference>
<keyword evidence="4 6" id="KW-0067">ATP-binding</keyword>
<dbReference type="InterPro" id="IPR027417">
    <property type="entry name" value="P-loop_NTPase"/>
</dbReference>
<dbReference type="AlphaFoldDB" id="A0A227KKP2"/>
<proteinExistence type="predicted"/>
<dbReference type="RefSeq" id="WP_066595086.1">
    <property type="nucleotide sequence ID" value="NZ_CAJTBZ010000002.1"/>
</dbReference>
<evidence type="ECO:0000256" key="2">
    <source>
        <dbReference type="ARBA" id="ARBA00022475"/>
    </source>
</evidence>
<feature type="domain" description="ABC transporter" evidence="5">
    <location>
        <begin position="10"/>
        <end position="242"/>
    </location>
</feature>
<dbReference type="InterPro" id="IPR003593">
    <property type="entry name" value="AAA+_ATPase"/>
</dbReference>
<dbReference type="InterPro" id="IPR003439">
    <property type="entry name" value="ABC_transporter-like_ATP-bd"/>
</dbReference>
<dbReference type="GO" id="GO:0005524">
    <property type="term" value="F:ATP binding"/>
    <property type="evidence" value="ECO:0007669"/>
    <property type="project" value="UniProtKB-KW"/>
</dbReference>
<accession>A0A227KKP2</accession>
<keyword evidence="2" id="KW-1003">Cell membrane</keyword>
<evidence type="ECO:0000313" key="6">
    <source>
        <dbReference type="EMBL" id="OXE47652.1"/>
    </source>
</evidence>
<dbReference type="PANTHER" id="PTHR42711">
    <property type="entry name" value="ABC TRANSPORTER ATP-BINDING PROTEIN"/>
    <property type="match status" value="1"/>
</dbReference>